<sequence length="261" mass="29450">MTQTQPVRQIDRLLDIMKRLRDPENGCPWDVAQTPETIAPFAIEEAYEVMDAIARDDSDSLPDELGDLLLQVVFQAQMAQEKGLFDFDAVAGKIADKMVRRHPNIFSNVEHDEDLWERTKETERHGKAEYGALAGIAPNLPALVRAAKLCRRAARVGFDWDDPSGVLEKVQEEISELKAELDGDRDRIEDELGDVLFTMASLARKLGLDPEAALRRSNRKFTRRFEAMEASLAAEGKTMGEQDLQTLEALWQTVKKQPGMR</sequence>
<name>A0ABQ0QAH3_9PROT</name>
<reference evidence="2" key="1">
    <citation type="submission" date="2013-04" db="EMBL/GenBank/DDBJ databases">
        <title>The genome sequencing project of 58 acetic acid bacteria.</title>
        <authorList>
            <person name="Okamoto-Kainuma A."/>
            <person name="Ishikawa M."/>
            <person name="Umino S."/>
            <person name="Koizumi Y."/>
            <person name="Shiwa Y."/>
            <person name="Yoshikawa H."/>
            <person name="Matsutani M."/>
            <person name="Matsushita K."/>
        </authorList>
    </citation>
    <scope>NUCLEOTIDE SEQUENCE</scope>
    <source>
        <strain evidence="2">NRIC 0228</strain>
    </source>
</reference>
<dbReference type="CDD" id="cd11529">
    <property type="entry name" value="NTP-PPase_MazG_Cterm"/>
    <property type="match status" value="1"/>
</dbReference>
<dbReference type="EMBL" id="BAQW01000005">
    <property type="protein sequence ID" value="GBR10942.1"/>
    <property type="molecule type" value="Genomic_DNA"/>
</dbReference>
<dbReference type="RefSeq" id="WP_099182090.1">
    <property type="nucleotide sequence ID" value="NZ_BAQW01000005.1"/>
</dbReference>
<dbReference type="PANTHER" id="PTHR30522">
    <property type="entry name" value="NUCLEOSIDE TRIPHOSPHATE PYROPHOSPHOHYDROLASE"/>
    <property type="match status" value="1"/>
</dbReference>
<organism evidence="2 3">
    <name type="scientific">Gluconobacter frateurii NRIC 0228</name>
    <dbReference type="NCBI Taxonomy" id="1307946"/>
    <lineage>
        <taxon>Bacteria</taxon>
        <taxon>Pseudomonadati</taxon>
        <taxon>Pseudomonadota</taxon>
        <taxon>Alphaproteobacteria</taxon>
        <taxon>Acetobacterales</taxon>
        <taxon>Acetobacteraceae</taxon>
        <taxon>Gluconobacter</taxon>
    </lineage>
</organism>
<dbReference type="PANTHER" id="PTHR30522:SF0">
    <property type="entry name" value="NUCLEOSIDE TRIPHOSPHATE PYROPHOSPHOHYDROLASE"/>
    <property type="match status" value="1"/>
</dbReference>
<dbReference type="SUPFAM" id="SSF101386">
    <property type="entry name" value="all-alpha NTP pyrophosphatases"/>
    <property type="match status" value="2"/>
</dbReference>
<feature type="domain" description="NTP pyrophosphohydrolase MazG-like" evidence="1">
    <location>
        <begin position="33"/>
        <end position="106"/>
    </location>
</feature>
<dbReference type="Pfam" id="PF03819">
    <property type="entry name" value="MazG"/>
    <property type="match status" value="2"/>
</dbReference>
<keyword evidence="3" id="KW-1185">Reference proteome</keyword>
<comment type="caution">
    <text evidence="2">The sequence shown here is derived from an EMBL/GenBank/DDBJ whole genome shotgun (WGS) entry which is preliminary data.</text>
</comment>
<dbReference type="InterPro" id="IPR048015">
    <property type="entry name" value="NTP-PPase_MazG-like_N"/>
</dbReference>
<dbReference type="Gene3D" id="1.10.287.1080">
    <property type="entry name" value="MazG-like"/>
    <property type="match status" value="2"/>
</dbReference>
<accession>A0ABQ0QAH3</accession>
<dbReference type="InterPro" id="IPR011551">
    <property type="entry name" value="NTP_PyrPHydrolase_MazG"/>
</dbReference>
<dbReference type="Proteomes" id="UP001061070">
    <property type="component" value="Unassembled WGS sequence"/>
</dbReference>
<protein>
    <submittedName>
        <fullName evidence="2">Nucleotide pyrophosphohydrolase MazG</fullName>
    </submittedName>
</protein>
<evidence type="ECO:0000313" key="3">
    <source>
        <dbReference type="Proteomes" id="UP001061070"/>
    </source>
</evidence>
<dbReference type="NCBIfam" id="TIGR00444">
    <property type="entry name" value="mazG"/>
    <property type="match status" value="1"/>
</dbReference>
<evidence type="ECO:0000259" key="1">
    <source>
        <dbReference type="Pfam" id="PF03819"/>
    </source>
</evidence>
<dbReference type="InterPro" id="IPR048011">
    <property type="entry name" value="NTP-PPase_MazG-like_C"/>
</dbReference>
<dbReference type="NCBIfam" id="NF007113">
    <property type="entry name" value="PRK09562.1"/>
    <property type="match status" value="1"/>
</dbReference>
<gene>
    <name evidence="2" type="ORF">AA0228_1215</name>
</gene>
<proteinExistence type="predicted"/>
<dbReference type="InterPro" id="IPR004518">
    <property type="entry name" value="MazG-like_dom"/>
</dbReference>
<feature type="domain" description="NTP pyrophosphohydrolase MazG-like" evidence="1">
    <location>
        <begin position="167"/>
        <end position="224"/>
    </location>
</feature>
<dbReference type="CDD" id="cd11528">
    <property type="entry name" value="NTP-PPase_MazG_Nterm"/>
    <property type="match status" value="1"/>
</dbReference>
<evidence type="ECO:0000313" key="2">
    <source>
        <dbReference type="EMBL" id="GBR10942.1"/>
    </source>
</evidence>